<dbReference type="NCBIfam" id="TIGR00749">
    <property type="entry name" value="glk"/>
    <property type="match status" value="1"/>
</dbReference>
<protein>
    <recommendedName>
        <fullName evidence="6">Glucokinase</fullName>
    </recommendedName>
</protein>
<keyword evidence="3" id="KW-0472">Membrane</keyword>
<dbReference type="GO" id="GO:0005536">
    <property type="term" value="F:D-glucose binding"/>
    <property type="evidence" value="ECO:0007669"/>
    <property type="project" value="InterPro"/>
</dbReference>
<dbReference type="GO" id="GO:0006096">
    <property type="term" value="P:glycolytic process"/>
    <property type="evidence" value="ECO:0007669"/>
    <property type="project" value="InterPro"/>
</dbReference>
<dbReference type="CDD" id="cd24008">
    <property type="entry name" value="ASKHA_NBD_GLK"/>
    <property type="match status" value="1"/>
</dbReference>
<gene>
    <name evidence="4" type="ORF">F1559_001305</name>
</gene>
<dbReference type="Gene3D" id="3.40.367.20">
    <property type="match status" value="1"/>
</dbReference>
<dbReference type="GO" id="GO:0004340">
    <property type="term" value="F:glucokinase activity"/>
    <property type="evidence" value="ECO:0007669"/>
    <property type="project" value="InterPro"/>
</dbReference>
<keyword evidence="5" id="KW-1185">Reference proteome</keyword>
<evidence type="ECO:0000313" key="5">
    <source>
        <dbReference type="Proteomes" id="UP000530660"/>
    </source>
</evidence>
<feature type="transmembrane region" description="Helical" evidence="3">
    <location>
        <begin position="377"/>
        <end position="402"/>
    </location>
</feature>
<dbReference type="Pfam" id="PF02685">
    <property type="entry name" value="Glucokinase"/>
    <property type="match status" value="1"/>
</dbReference>
<comment type="caution">
    <text evidence="4">The sequence shown here is derived from an EMBL/GenBank/DDBJ whole genome shotgun (WGS) entry which is preliminary data.</text>
</comment>
<dbReference type="InterPro" id="IPR003836">
    <property type="entry name" value="Glucokinase"/>
</dbReference>
<dbReference type="OrthoDB" id="10251652at2759"/>
<keyword evidence="1" id="KW-0808">Transferase</keyword>
<keyword evidence="3" id="KW-1133">Transmembrane helix</keyword>
<evidence type="ECO:0000256" key="3">
    <source>
        <dbReference type="SAM" id="Phobius"/>
    </source>
</evidence>
<proteinExistence type="predicted"/>
<dbReference type="SUPFAM" id="SSF53067">
    <property type="entry name" value="Actin-like ATPase domain"/>
    <property type="match status" value="1"/>
</dbReference>
<organism evidence="4 5">
    <name type="scientific">Cyanidiococcus yangmingshanensis</name>
    <dbReference type="NCBI Taxonomy" id="2690220"/>
    <lineage>
        <taxon>Eukaryota</taxon>
        <taxon>Rhodophyta</taxon>
        <taxon>Bangiophyceae</taxon>
        <taxon>Cyanidiales</taxon>
        <taxon>Cyanidiaceae</taxon>
        <taxon>Cyanidiococcus</taxon>
    </lineage>
</organism>
<dbReference type="EMBL" id="VWRR01000004">
    <property type="protein sequence ID" value="KAF6004084.1"/>
    <property type="molecule type" value="Genomic_DNA"/>
</dbReference>
<name>A0A7J7INE0_9RHOD</name>
<keyword evidence="2" id="KW-0418">Kinase</keyword>
<dbReference type="Gene3D" id="3.30.420.40">
    <property type="match status" value="1"/>
</dbReference>
<dbReference type="PANTHER" id="PTHR47363">
    <property type="entry name" value="GLUCOKINASE"/>
    <property type="match status" value="1"/>
</dbReference>
<dbReference type="InterPro" id="IPR043129">
    <property type="entry name" value="ATPase_NBD"/>
</dbReference>
<evidence type="ECO:0000313" key="4">
    <source>
        <dbReference type="EMBL" id="KAF6004084.1"/>
    </source>
</evidence>
<dbReference type="Proteomes" id="UP000530660">
    <property type="component" value="Unassembled WGS sequence"/>
</dbReference>
<dbReference type="AlphaFoldDB" id="A0A7J7INE0"/>
<evidence type="ECO:0008006" key="6">
    <source>
        <dbReference type="Google" id="ProtNLM"/>
    </source>
</evidence>
<evidence type="ECO:0000256" key="2">
    <source>
        <dbReference type="ARBA" id="ARBA00022777"/>
    </source>
</evidence>
<dbReference type="PANTHER" id="PTHR47363:SF1">
    <property type="entry name" value="GLUCOKINASE"/>
    <property type="match status" value="1"/>
</dbReference>
<sequence length="408" mass="45663">MRAWRFLMQRTRMRSVNSSACIERRIGTSSSLVFMTSWTLFCKEARSRIEIPSFCLVAMCLAVAGPVVGDRVSFTNRQQWILDASELRDAFQIDRVRFLNDFVSNGYGLLTLNESEECFVLQRGEPSAGDPKACVGAGTGLGECFLTSSQRPVGVAPNATPQYDAYPTEGGHVDFAPLNELEMELLRYLQDKFGDSGHRVSVERVVSGRGLVNLYEFLRQKYPDKVQPSVDRAILEANDGAATVARYVYECGLCAQAMRMMMDIYGTECGNAALKYLPFGGFYIAGGIAPKNLEWLQEGKSDFLKRFREKGRVSTILRRIPIKVILAEDLGLRGAHVVAARMAADVRQPSAATEVVQKRKRSWSASRARFIEHTERLIYIAGLTGILGSCVYTAASLCWWHYQRLRRS</sequence>
<accession>A0A7J7INE0</accession>
<evidence type="ECO:0000256" key="1">
    <source>
        <dbReference type="ARBA" id="ARBA00022679"/>
    </source>
</evidence>
<reference evidence="4 5" key="1">
    <citation type="journal article" date="2020" name="J. Phycol.">
        <title>Comparative genome analysis reveals Cyanidiococcus gen. nov., a new extremophilic red algal genus sister to Cyanidioschyzon (Cyanidioschyzonaceae, Rhodophyta).</title>
        <authorList>
            <person name="Liu S.-L."/>
            <person name="Chiang Y.-R."/>
            <person name="Yoon H.S."/>
            <person name="Fu H.-Y."/>
        </authorList>
    </citation>
    <scope>NUCLEOTIDE SEQUENCE [LARGE SCALE GENOMIC DNA]</scope>
    <source>
        <strain evidence="4 5">THAL066</strain>
    </source>
</reference>
<keyword evidence="3" id="KW-0812">Transmembrane</keyword>
<dbReference type="GO" id="GO:0005524">
    <property type="term" value="F:ATP binding"/>
    <property type="evidence" value="ECO:0007669"/>
    <property type="project" value="InterPro"/>
</dbReference>